<dbReference type="GO" id="GO:0046961">
    <property type="term" value="F:proton-transporting ATPase activity, rotational mechanism"/>
    <property type="evidence" value="ECO:0007669"/>
    <property type="project" value="InterPro"/>
</dbReference>
<dbReference type="EMBL" id="VIEB01000069">
    <property type="protein sequence ID" value="TQE08606.1"/>
    <property type="molecule type" value="Genomic_DNA"/>
</dbReference>
<dbReference type="Proteomes" id="UP000315295">
    <property type="component" value="Unassembled WGS sequence"/>
</dbReference>
<protein>
    <submittedName>
        <fullName evidence="3">Uncharacterized protein</fullName>
    </submittedName>
</protein>
<evidence type="ECO:0000313" key="4">
    <source>
        <dbReference type="Proteomes" id="UP000315295"/>
    </source>
</evidence>
<evidence type="ECO:0000256" key="1">
    <source>
        <dbReference type="ARBA" id="ARBA00022448"/>
    </source>
</evidence>
<dbReference type="PRINTS" id="PR00122">
    <property type="entry name" value="VACATPASE"/>
</dbReference>
<proteinExistence type="predicted"/>
<name>A0A540NC37_MALBA</name>
<dbReference type="InterPro" id="IPR000245">
    <property type="entry name" value="ATPase_proteolipid_csu"/>
</dbReference>
<dbReference type="InterPro" id="IPR035921">
    <property type="entry name" value="F/V-ATP_Csub_sf"/>
</dbReference>
<organism evidence="3 4">
    <name type="scientific">Malus baccata</name>
    <name type="common">Siberian crab apple</name>
    <name type="synonym">Pyrus baccata</name>
    <dbReference type="NCBI Taxonomy" id="106549"/>
    <lineage>
        <taxon>Eukaryota</taxon>
        <taxon>Viridiplantae</taxon>
        <taxon>Streptophyta</taxon>
        <taxon>Embryophyta</taxon>
        <taxon>Tracheophyta</taxon>
        <taxon>Spermatophyta</taxon>
        <taxon>Magnoliopsida</taxon>
        <taxon>eudicotyledons</taxon>
        <taxon>Gunneridae</taxon>
        <taxon>Pentapetalae</taxon>
        <taxon>rosids</taxon>
        <taxon>fabids</taxon>
        <taxon>Rosales</taxon>
        <taxon>Rosaceae</taxon>
        <taxon>Amygdaloideae</taxon>
        <taxon>Maleae</taxon>
        <taxon>Malus</taxon>
    </lineage>
</organism>
<evidence type="ECO:0000313" key="3">
    <source>
        <dbReference type="EMBL" id="TQE08606.1"/>
    </source>
</evidence>
<dbReference type="Gene3D" id="1.20.120.610">
    <property type="entry name" value="lithium bound rotor ring of v- atpase"/>
    <property type="match status" value="1"/>
</dbReference>
<keyword evidence="2" id="KW-0406">Ion transport</keyword>
<comment type="caution">
    <text evidence="3">The sequence shown here is derived from an EMBL/GenBank/DDBJ whole genome shotgun (WGS) entry which is preliminary data.</text>
</comment>
<keyword evidence="1" id="KW-0813">Transport</keyword>
<dbReference type="GO" id="GO:0033179">
    <property type="term" value="C:proton-transporting V-type ATPase, V0 domain"/>
    <property type="evidence" value="ECO:0007669"/>
    <property type="project" value="InterPro"/>
</dbReference>
<accession>A0A540NC37</accession>
<gene>
    <name evidence="3" type="ORF">C1H46_005782</name>
</gene>
<sequence length="95" mass="10240">MGAAYLMAKSGLAVASMSVMRSEMVMKSIVPVVMAGLLGGMKVEAKRDESSTYVVMLASDVPQRYGNVVKRASLHGKLRFDACSLQWDDGILKKA</sequence>
<dbReference type="STRING" id="106549.A0A540NC37"/>
<reference evidence="3 4" key="1">
    <citation type="journal article" date="2019" name="G3 (Bethesda)">
        <title>Sequencing of a Wild Apple (Malus baccata) Genome Unravels the Differences Between Cultivated and Wild Apple Species Regarding Disease Resistance and Cold Tolerance.</title>
        <authorList>
            <person name="Chen X."/>
        </authorList>
    </citation>
    <scope>NUCLEOTIDE SEQUENCE [LARGE SCALE GENOMIC DNA]</scope>
    <source>
        <strain evidence="4">cv. Shandingzi</strain>
        <tissue evidence="3">Leaves</tissue>
    </source>
</reference>
<evidence type="ECO:0000256" key="2">
    <source>
        <dbReference type="ARBA" id="ARBA00023065"/>
    </source>
</evidence>
<dbReference type="AlphaFoldDB" id="A0A540NC37"/>
<keyword evidence="4" id="KW-1185">Reference proteome</keyword>